<feature type="transmembrane region" description="Helical" evidence="8">
    <location>
        <begin position="54"/>
        <end position="74"/>
    </location>
</feature>
<feature type="region of interest" description="Disordered" evidence="7">
    <location>
        <begin position="1"/>
        <end position="31"/>
    </location>
</feature>
<feature type="compositionally biased region" description="Polar residues" evidence="7">
    <location>
        <begin position="1"/>
        <end position="13"/>
    </location>
</feature>
<dbReference type="InterPro" id="IPR004960">
    <property type="entry name" value="LipA_acyltrans"/>
</dbReference>
<dbReference type="GO" id="GO:0009247">
    <property type="term" value="P:glycolipid biosynthetic process"/>
    <property type="evidence" value="ECO:0007669"/>
    <property type="project" value="UniProtKB-ARBA"/>
</dbReference>
<keyword evidence="6" id="KW-0012">Acyltransferase</keyword>
<dbReference type="GO" id="GO:0005886">
    <property type="term" value="C:plasma membrane"/>
    <property type="evidence" value="ECO:0007669"/>
    <property type="project" value="UniProtKB-SubCell"/>
</dbReference>
<evidence type="ECO:0000256" key="7">
    <source>
        <dbReference type="SAM" id="MobiDB-lite"/>
    </source>
</evidence>
<proteinExistence type="predicted"/>
<keyword evidence="5 8" id="KW-0472">Membrane</keyword>
<evidence type="ECO:0000256" key="2">
    <source>
        <dbReference type="ARBA" id="ARBA00022475"/>
    </source>
</evidence>
<comment type="caution">
    <text evidence="9">The sequence shown here is derived from an EMBL/GenBank/DDBJ whole genome shotgun (WGS) entry which is preliminary data.</text>
</comment>
<dbReference type="CDD" id="cd07984">
    <property type="entry name" value="LPLAT_LABLAT-like"/>
    <property type="match status" value="2"/>
</dbReference>
<keyword evidence="4" id="KW-0808">Transferase</keyword>
<evidence type="ECO:0000256" key="4">
    <source>
        <dbReference type="ARBA" id="ARBA00022679"/>
    </source>
</evidence>
<sequence>MTTEQHINQNATGDDTRPPTDLRSPQSAETTESVRIGRFSLGLARIALAALARLPLGLLPVVACLSTVLILLFARRTVHIASRNIRLCQPSLSNRQQRQLLRASTYHTALTALQAPAIWRDKGRYVLTAIEGVSLINECIDDSRGAILIMPHLGNWEVLNHFLGSRYRLTHMFRPNNRSAINQVVQEQRAGTGTCFVEADASGVRAQLRQLHQGGVIGLMPDQEPEVHGGEFAPFFGHAALTSSLSIRLADRTGARIFMVTCVRHAAGFRIKCQPLASDNTSLNVSVLNAAITRLIGEYPEQYLWSYKRFRTRPAGEPAIYPIMRSRFFHLRRLVASTGRLISHHLSRRLRTRLSRIYGVMLNLTRDGTIARTNLAYCGASAGIANVRKTTSDSIFHSAMHRLRRAEIWHRSDSEIESLCQFIEGREHFHRDRQGAGCIVLTPRLGFPDLVLRDLSIHYSVNDVIELPSRAEAAEQKTRERVRHGIRCFDLSGPSRQRLMQRLSEGEVVAVSPDMQPRLRDGHFVDFFGIPALTTTAIPELIAQSQARTLMGVALANGNSFELHYLDCQIDPSAPDIAERIMRQLETVIRLNPDQYEWSYKRFNIRPAGQPKLYRHALLQGGAGRYTFAALAGK</sequence>
<keyword evidence="8" id="KW-0812">Transmembrane</keyword>
<evidence type="ECO:0000256" key="5">
    <source>
        <dbReference type="ARBA" id="ARBA00023136"/>
    </source>
</evidence>
<dbReference type="EMBL" id="NTKD01000029">
    <property type="protein sequence ID" value="PDH39102.1"/>
    <property type="molecule type" value="Genomic_DNA"/>
</dbReference>
<evidence type="ECO:0000256" key="3">
    <source>
        <dbReference type="ARBA" id="ARBA00022519"/>
    </source>
</evidence>
<accession>A0A2A5WRL2</accession>
<organism evidence="9 10">
    <name type="scientific">OM182 bacterium MED-G24</name>
    <dbReference type="NCBI Taxonomy" id="1986255"/>
    <lineage>
        <taxon>Bacteria</taxon>
        <taxon>Pseudomonadati</taxon>
        <taxon>Pseudomonadota</taxon>
        <taxon>Gammaproteobacteria</taxon>
        <taxon>OMG group</taxon>
        <taxon>OM182 clade</taxon>
    </lineage>
</organism>
<keyword evidence="8" id="KW-1133">Transmembrane helix</keyword>
<dbReference type="PANTHER" id="PTHR30606:SF10">
    <property type="entry name" value="PHOSPHATIDYLINOSITOL MANNOSIDE ACYLTRANSFERASE"/>
    <property type="match status" value="1"/>
</dbReference>
<dbReference type="Proteomes" id="UP000219327">
    <property type="component" value="Unassembled WGS sequence"/>
</dbReference>
<evidence type="ECO:0000256" key="1">
    <source>
        <dbReference type="ARBA" id="ARBA00004533"/>
    </source>
</evidence>
<dbReference type="PANTHER" id="PTHR30606">
    <property type="entry name" value="LIPID A BIOSYNTHESIS LAUROYL ACYLTRANSFERASE"/>
    <property type="match status" value="1"/>
</dbReference>
<evidence type="ECO:0000313" key="9">
    <source>
        <dbReference type="EMBL" id="PDH39102.1"/>
    </source>
</evidence>
<keyword evidence="3" id="KW-0997">Cell inner membrane</keyword>
<keyword evidence="2" id="KW-1003">Cell membrane</keyword>
<protein>
    <recommendedName>
        <fullName evidence="11">Lipid A biosynthesis acyltransferase</fullName>
    </recommendedName>
</protein>
<name>A0A2A5WRL2_9GAMM</name>
<dbReference type="GO" id="GO:0016746">
    <property type="term" value="F:acyltransferase activity"/>
    <property type="evidence" value="ECO:0007669"/>
    <property type="project" value="UniProtKB-KW"/>
</dbReference>
<dbReference type="AlphaFoldDB" id="A0A2A5WRL2"/>
<reference evidence="9 10" key="1">
    <citation type="submission" date="2017-08" db="EMBL/GenBank/DDBJ databases">
        <title>Fine stratification of microbial communities through a metagenomic profile of the photic zone.</title>
        <authorList>
            <person name="Haro-Moreno J.M."/>
            <person name="Lopez-Perez M."/>
            <person name="De La Torre J."/>
            <person name="Picazo A."/>
            <person name="Camacho A."/>
            <person name="Rodriguez-Valera F."/>
        </authorList>
    </citation>
    <scope>NUCLEOTIDE SEQUENCE [LARGE SCALE GENOMIC DNA]</scope>
    <source>
        <strain evidence="9">MED-G24</strain>
    </source>
</reference>
<dbReference type="Pfam" id="PF03279">
    <property type="entry name" value="Lip_A_acyltrans"/>
    <property type="match status" value="2"/>
</dbReference>
<evidence type="ECO:0000256" key="6">
    <source>
        <dbReference type="ARBA" id="ARBA00023315"/>
    </source>
</evidence>
<evidence type="ECO:0000256" key="8">
    <source>
        <dbReference type="SAM" id="Phobius"/>
    </source>
</evidence>
<comment type="subcellular location">
    <subcellularLocation>
        <location evidence="1">Cell inner membrane</location>
    </subcellularLocation>
</comment>
<evidence type="ECO:0000313" key="10">
    <source>
        <dbReference type="Proteomes" id="UP000219327"/>
    </source>
</evidence>
<evidence type="ECO:0008006" key="11">
    <source>
        <dbReference type="Google" id="ProtNLM"/>
    </source>
</evidence>
<gene>
    <name evidence="9" type="ORF">CNE99_06215</name>
</gene>